<proteinExistence type="inferred from homology"/>
<keyword evidence="5" id="KW-0648">Protein biosynthesis</keyword>
<dbReference type="EMBL" id="DS985247">
    <property type="protein sequence ID" value="EDV23474.1"/>
    <property type="molecule type" value="Genomic_DNA"/>
</dbReference>
<evidence type="ECO:0000256" key="7">
    <source>
        <dbReference type="ARBA" id="ARBA00044228"/>
    </source>
</evidence>
<dbReference type="OrthoDB" id="269919at2759"/>
<dbReference type="CTD" id="6755597"/>
<dbReference type="eggNOG" id="KOG1465">
    <property type="taxonomic scope" value="Eukaryota"/>
</dbReference>
<protein>
    <recommendedName>
        <fullName evidence="6">Translation initiation factor eIF2B subunit beta</fullName>
    </recommendedName>
    <alternativeName>
        <fullName evidence="7">eIF2B GDP-GTP exchange factor subunit beta</fullName>
    </alternativeName>
</protein>
<evidence type="ECO:0000313" key="11">
    <source>
        <dbReference type="Proteomes" id="UP000009022"/>
    </source>
</evidence>
<dbReference type="AlphaFoldDB" id="B3S0Y7"/>
<evidence type="ECO:0000256" key="4">
    <source>
        <dbReference type="ARBA" id="ARBA00022540"/>
    </source>
</evidence>
<dbReference type="PhylomeDB" id="B3S0Y7"/>
<dbReference type="Pfam" id="PF01008">
    <property type="entry name" value="IF-2B"/>
    <property type="match status" value="1"/>
</dbReference>
<evidence type="ECO:0000256" key="8">
    <source>
        <dbReference type="ARBA" id="ARBA00046432"/>
    </source>
</evidence>
<organism evidence="10 11">
    <name type="scientific">Trichoplax adhaerens</name>
    <name type="common">Trichoplax reptans</name>
    <dbReference type="NCBI Taxonomy" id="10228"/>
    <lineage>
        <taxon>Eukaryota</taxon>
        <taxon>Metazoa</taxon>
        <taxon>Placozoa</taxon>
        <taxon>Uniplacotomia</taxon>
        <taxon>Trichoplacea</taxon>
        <taxon>Trichoplacidae</taxon>
        <taxon>Trichoplax</taxon>
    </lineage>
</organism>
<evidence type="ECO:0000256" key="5">
    <source>
        <dbReference type="ARBA" id="ARBA00022917"/>
    </source>
</evidence>
<dbReference type="InterPro" id="IPR042529">
    <property type="entry name" value="IF_2B-like_C"/>
</dbReference>
<comment type="subcellular location">
    <subcellularLocation>
        <location evidence="1">Cytoplasm</location>
        <location evidence="1">Cytosol</location>
    </subcellularLocation>
</comment>
<dbReference type="Proteomes" id="UP000009022">
    <property type="component" value="Unassembled WGS sequence"/>
</dbReference>
<dbReference type="KEGG" id="tad:TRIADDRAFT_58132"/>
<comment type="subunit">
    <text evidence="8">Component of the translation initiation factor 2B (eIF2B) complex which is a heterodecamer of two sets of five different subunits: alpha, beta, gamma, delta and epsilon. Subunits alpha, beta and delta comprise a regulatory subcomplex and subunits epsilon and gamma comprise a catalytic subcomplex. Within the complex, the hexameric regulatory complex resides at the center, with the two heterodimeric catalytic subcomplexes bound on opposite sides.</text>
</comment>
<dbReference type="STRING" id="10228.B3S0Y7"/>
<keyword evidence="3" id="KW-0963">Cytoplasm</keyword>
<dbReference type="GO" id="GO:0005851">
    <property type="term" value="C:eukaryotic translation initiation factor 2B complex"/>
    <property type="evidence" value="ECO:0000318"/>
    <property type="project" value="GO_Central"/>
</dbReference>
<evidence type="ECO:0000256" key="2">
    <source>
        <dbReference type="ARBA" id="ARBA00007251"/>
    </source>
</evidence>
<dbReference type="InterPro" id="IPR037171">
    <property type="entry name" value="NagB/RpiA_transferase-like"/>
</dbReference>
<dbReference type="FunCoup" id="B3S0Y7">
    <property type="interactions" value="1387"/>
</dbReference>
<dbReference type="InParanoid" id="B3S0Y7"/>
<dbReference type="GO" id="GO:0006413">
    <property type="term" value="P:translational initiation"/>
    <property type="evidence" value="ECO:0000318"/>
    <property type="project" value="GO_Central"/>
</dbReference>
<dbReference type="PANTHER" id="PTHR45859">
    <property type="entry name" value="TRANSLATION INITIATION FACTOR EIF-2B SUBUNIT BETA"/>
    <property type="match status" value="1"/>
</dbReference>
<dbReference type="InterPro" id="IPR000649">
    <property type="entry name" value="IF-2B-related"/>
</dbReference>
<accession>B3S0Y7</accession>
<dbReference type="GO" id="GO:0005829">
    <property type="term" value="C:cytosol"/>
    <property type="evidence" value="ECO:0007669"/>
    <property type="project" value="UniProtKB-SubCell"/>
</dbReference>
<dbReference type="PANTHER" id="PTHR45859:SF1">
    <property type="entry name" value="TRANSLATION INITIATION FACTOR EIF-2B SUBUNIT BETA"/>
    <property type="match status" value="1"/>
</dbReference>
<evidence type="ECO:0000313" key="10">
    <source>
        <dbReference type="EMBL" id="EDV23474.1"/>
    </source>
</evidence>
<evidence type="ECO:0000256" key="1">
    <source>
        <dbReference type="ARBA" id="ARBA00004514"/>
    </source>
</evidence>
<keyword evidence="11" id="KW-1185">Reference proteome</keyword>
<dbReference type="InterPro" id="IPR051855">
    <property type="entry name" value="eIF2B_beta_subunit"/>
</dbReference>
<dbReference type="OMA" id="SHSCAVA"/>
<comment type="similarity">
    <text evidence="2 9">Belongs to the eIF-2B alpha/beta/delta subunits family.</text>
</comment>
<dbReference type="HOGENOM" id="CLU_016218_4_3_1"/>
<dbReference type="SUPFAM" id="SSF100950">
    <property type="entry name" value="NagB/RpiA/CoA transferase-like"/>
    <property type="match status" value="1"/>
</dbReference>
<name>B3S0Y7_TRIAD</name>
<evidence type="ECO:0000256" key="6">
    <source>
        <dbReference type="ARBA" id="ARBA00044122"/>
    </source>
</evidence>
<evidence type="ECO:0000256" key="3">
    <source>
        <dbReference type="ARBA" id="ARBA00022490"/>
    </source>
</evidence>
<dbReference type="GeneID" id="6755597"/>
<keyword evidence="4" id="KW-0396">Initiation factor</keyword>
<sequence length="343" mass="38005">MSRNKPPLTPHLDSDAHDHMNTFLVELKHGHVSSSYHIAKRTTSLLRNMISHSRYNNAKELMELISTEGKRVTETVPSETAVGNMFKRVLRSIREEAASIQKSQEAHKNLEEDELQSTLHNLLFSAGPGHDLTAPSSQLRGRIIESIGEILTELEQSGENIAAQSLEHIHSNEVIMTIGKSKTVEAFLKGQELAKSLSKDGIDTTVITDSAIFAMMSRVNKVIIGTHTVMANGGLKAINGAYCIAGAAKHHSVPVIVCTATYKFSPNYVCSYDQHSFNKIVCPHDVMKYSEGSIVSKVHLRNPVFDYVPPELVELFITNTGGIAPSYVYRLVREMYHPDDVEL</sequence>
<evidence type="ECO:0000256" key="9">
    <source>
        <dbReference type="RuleBase" id="RU003814"/>
    </source>
</evidence>
<dbReference type="RefSeq" id="XP_002114384.1">
    <property type="nucleotide sequence ID" value="XM_002114348.1"/>
</dbReference>
<dbReference type="GO" id="GO:0003743">
    <property type="term" value="F:translation initiation factor activity"/>
    <property type="evidence" value="ECO:0000318"/>
    <property type="project" value="GO_Central"/>
</dbReference>
<gene>
    <name evidence="10" type="ORF">TRIADDRAFT_58132</name>
</gene>
<dbReference type="Gene3D" id="3.40.50.10470">
    <property type="entry name" value="Translation initiation factor eif-2b, domain 2"/>
    <property type="match status" value="1"/>
</dbReference>
<reference evidence="10 11" key="1">
    <citation type="journal article" date="2008" name="Nature">
        <title>The Trichoplax genome and the nature of placozoans.</title>
        <authorList>
            <person name="Srivastava M."/>
            <person name="Begovic E."/>
            <person name="Chapman J."/>
            <person name="Putnam N.H."/>
            <person name="Hellsten U."/>
            <person name="Kawashima T."/>
            <person name="Kuo A."/>
            <person name="Mitros T."/>
            <person name="Salamov A."/>
            <person name="Carpenter M.L."/>
            <person name="Signorovitch A.Y."/>
            <person name="Moreno M.A."/>
            <person name="Kamm K."/>
            <person name="Grimwood J."/>
            <person name="Schmutz J."/>
            <person name="Shapiro H."/>
            <person name="Grigoriev I.V."/>
            <person name="Buss L.W."/>
            <person name="Schierwater B."/>
            <person name="Dellaporta S.L."/>
            <person name="Rokhsar D.S."/>
        </authorList>
    </citation>
    <scope>NUCLEOTIDE SEQUENCE [LARGE SCALE GENOMIC DNA]</scope>
    <source>
        <strain evidence="10 11">Grell-BS-1999</strain>
    </source>
</reference>